<accession>A0A455LK52</accession>
<dbReference type="GeneID" id="80533901"/>
<name>A0A455LK52_9VIRU</name>
<sequence>MEKFTSYSEQFVYLCQIYHLYLIAMSESKQITSVTQARSAALSSGSVVPTNGNQQISRSEAMMALASDISVIKSDVMVIKEALTKIQEMIGGAMKTQPHAPPPSYDSGIYPKLHRPAYLGGPRI</sequence>
<dbReference type="RefSeq" id="YP_010796416.1">
    <property type="nucleotide sequence ID" value="NC_076021.1"/>
</dbReference>
<dbReference type="EMBL" id="MH708020">
    <property type="protein sequence ID" value="AYN64865.1"/>
    <property type="molecule type" value="Genomic_RNA"/>
</dbReference>
<keyword evidence="2" id="KW-1185">Reference proteome</keyword>
<protein>
    <submittedName>
        <fullName evidence="1">Uncharacterized protein</fullName>
    </submittedName>
</protein>
<evidence type="ECO:0000313" key="1">
    <source>
        <dbReference type="EMBL" id="AYN64865.1"/>
    </source>
</evidence>
<proteinExistence type="predicted"/>
<dbReference type="KEGG" id="vg:80533901"/>
<reference evidence="1" key="1">
    <citation type="submission" date="2018-08" db="EMBL/GenBank/DDBJ databases">
        <authorList>
            <person name="Wang X.F."/>
            <person name="Liu Y."/>
            <person name="Wang H."/>
            <person name="Cao M.J."/>
        </authorList>
    </citation>
    <scope>NUCLEOTIDE SEQUENCE [LARGE SCALE GENOMIC DNA]</scope>
    <source>
        <strain evidence="1">TY1</strain>
    </source>
</reference>
<dbReference type="Proteomes" id="UP000502791">
    <property type="component" value="Genome"/>
</dbReference>
<organism evidence="1">
    <name type="scientific">Taiyuan leafhopper virus</name>
    <dbReference type="NCBI Taxonomy" id="2482723"/>
    <lineage>
        <taxon>Viruses</taxon>
        <taxon>Riboviria</taxon>
        <taxon>Orthornavirae</taxon>
        <taxon>Negarnaviricota</taxon>
        <taxon>Haploviricotina</taxon>
        <taxon>Monjiviricetes</taxon>
        <taxon>Jingchuvirales</taxon>
        <taxon>Aliusviridae</taxon>
        <taxon>Ollusvirus</taxon>
        <taxon>Ollusvirus taiyuanense</taxon>
    </lineage>
</organism>
<evidence type="ECO:0000313" key="2">
    <source>
        <dbReference type="Proteomes" id="UP000502791"/>
    </source>
</evidence>